<evidence type="ECO:0000313" key="2">
    <source>
        <dbReference type="Proteomes" id="UP000777482"/>
    </source>
</evidence>
<comment type="caution">
    <text evidence="1">The sequence shown here is derived from an EMBL/GenBank/DDBJ whole genome shotgun (WGS) entry which is preliminary data.</text>
</comment>
<gene>
    <name evidence="1" type="ORF">C6P46_004681</name>
</gene>
<dbReference type="AlphaFoldDB" id="A0A9P6W0D8"/>
<dbReference type="Proteomes" id="UP000777482">
    <property type="component" value="Unassembled WGS sequence"/>
</dbReference>
<dbReference type="OrthoDB" id="10668705at2759"/>
<reference evidence="1 2" key="1">
    <citation type="submission" date="2020-11" db="EMBL/GenBank/DDBJ databases">
        <title>Kefir isolates.</title>
        <authorList>
            <person name="Marcisauskas S."/>
            <person name="Kim Y."/>
            <person name="Blasche S."/>
        </authorList>
    </citation>
    <scope>NUCLEOTIDE SEQUENCE [LARGE SCALE GENOMIC DNA]</scope>
    <source>
        <strain evidence="1 2">KR</strain>
    </source>
</reference>
<dbReference type="EMBL" id="PUHQ01000046">
    <property type="protein sequence ID" value="KAG0660227.1"/>
    <property type="molecule type" value="Genomic_DNA"/>
</dbReference>
<protein>
    <submittedName>
        <fullName evidence="1">Uncharacterized protein</fullName>
    </submittedName>
</protein>
<name>A0A9P6W0D8_RHOMI</name>
<organism evidence="1 2">
    <name type="scientific">Rhodotorula mucilaginosa</name>
    <name type="common">Yeast</name>
    <name type="synonym">Rhodotorula rubra</name>
    <dbReference type="NCBI Taxonomy" id="5537"/>
    <lineage>
        <taxon>Eukaryota</taxon>
        <taxon>Fungi</taxon>
        <taxon>Dikarya</taxon>
        <taxon>Basidiomycota</taxon>
        <taxon>Pucciniomycotina</taxon>
        <taxon>Microbotryomycetes</taxon>
        <taxon>Sporidiobolales</taxon>
        <taxon>Sporidiobolaceae</taxon>
        <taxon>Rhodotorula</taxon>
    </lineage>
</organism>
<evidence type="ECO:0000313" key="1">
    <source>
        <dbReference type="EMBL" id="KAG0660227.1"/>
    </source>
</evidence>
<keyword evidence="2" id="KW-1185">Reference proteome</keyword>
<accession>A0A9P6W0D8</accession>
<proteinExistence type="predicted"/>
<sequence>MRCKLPLELELTILELAAPPLAIDRLHDRVDFFTKISLVHRSLTAWARDRLHDQFLYTYQPRPDEHERLKRRLEAGFGRDQANDLMSVIETLPSTIRRVHILLHEIHVHNSRVDLPHLEFFTFTWLQRSAENGPQTSADDNLDALEDLRRAVNSIVNAPQCTFKYLRSTESPEDALADALAALKMDL</sequence>